<evidence type="ECO:0000256" key="2">
    <source>
        <dbReference type="ARBA" id="ARBA00022730"/>
    </source>
</evidence>
<proteinExistence type="inferred from homology"/>
<dbReference type="EMBL" id="SBIQ01000341">
    <property type="protein sequence ID" value="KAF7679676.1"/>
    <property type="molecule type" value="Genomic_DNA"/>
</dbReference>
<keyword evidence="4 9" id="KW-0689">Ribosomal protein</keyword>
<dbReference type="InterPro" id="IPR036986">
    <property type="entry name" value="S4_RNA-bd_sf"/>
</dbReference>
<reference evidence="9 10" key="1">
    <citation type="submission" date="2019-01" db="EMBL/GenBank/DDBJ databases">
        <title>Genomes sequencing and comparative genomics of infectious freshwater microsporidia, Cucumispora dikerogammari and Thelohania contejeani.</title>
        <authorList>
            <person name="Cormier A."/>
            <person name="Giraud I."/>
            <person name="Wattier R."/>
            <person name="Teixeira M."/>
            <person name="Grandjean F."/>
            <person name="Rigaud T."/>
            <person name="Cordaux R."/>
        </authorList>
    </citation>
    <scope>NUCLEOTIDE SEQUENCE [LARGE SCALE GENOMIC DNA]</scope>
    <source>
        <strain evidence="9">T1</strain>
        <tissue evidence="9">Spores</tissue>
    </source>
</reference>
<dbReference type="CDD" id="cd00165">
    <property type="entry name" value="S4"/>
    <property type="match status" value="1"/>
</dbReference>
<feature type="domain" description="Small ribosomal subunit protein eS4 C-terminal" evidence="8">
    <location>
        <begin position="155"/>
        <end position="193"/>
    </location>
</feature>
<name>A0ABQ7HVR8_9MICR</name>
<evidence type="ECO:0000256" key="6">
    <source>
        <dbReference type="PROSITE-ProRule" id="PRU00182"/>
    </source>
</evidence>
<keyword evidence="2" id="KW-0699">rRNA-binding</keyword>
<evidence type="ECO:0000256" key="1">
    <source>
        <dbReference type="ARBA" id="ARBA00007500"/>
    </source>
</evidence>
<evidence type="ECO:0000256" key="5">
    <source>
        <dbReference type="ARBA" id="ARBA00023274"/>
    </source>
</evidence>
<dbReference type="Gene3D" id="3.10.290.10">
    <property type="entry name" value="RNA-binding S4 domain"/>
    <property type="match status" value="1"/>
</dbReference>
<keyword evidence="5" id="KW-0687">Ribonucleoprotein</keyword>
<dbReference type="InterPro" id="IPR041982">
    <property type="entry name" value="Ribosomal_eS4_KOW"/>
</dbReference>
<evidence type="ECO:0000256" key="3">
    <source>
        <dbReference type="ARBA" id="ARBA00022884"/>
    </source>
</evidence>
<dbReference type="InterPro" id="IPR000876">
    <property type="entry name" value="Ribosomal_eS4"/>
</dbReference>
<evidence type="ECO:0000313" key="9">
    <source>
        <dbReference type="EMBL" id="KAF7679676.1"/>
    </source>
</evidence>
<feature type="domain" description="Small ribosomal subunit protein eS4 central region" evidence="7">
    <location>
        <begin position="39"/>
        <end position="111"/>
    </location>
</feature>
<dbReference type="InterPro" id="IPR032277">
    <property type="entry name" value="Ribosomal_eS4_C"/>
</dbReference>
<dbReference type="GO" id="GO:0005840">
    <property type="term" value="C:ribosome"/>
    <property type="evidence" value="ECO:0007669"/>
    <property type="project" value="UniProtKB-KW"/>
</dbReference>
<dbReference type="InterPro" id="IPR038237">
    <property type="entry name" value="Ribosomal_eS4_central_sf"/>
</dbReference>
<comment type="caution">
    <text evidence="9">The sequence shown here is derived from an EMBL/GenBank/DDBJ whole genome shotgun (WGS) entry which is preliminary data.</text>
</comment>
<dbReference type="Pfam" id="PF16121">
    <property type="entry name" value="40S_S4_C"/>
    <property type="match status" value="1"/>
</dbReference>
<keyword evidence="10" id="KW-1185">Reference proteome</keyword>
<dbReference type="PANTHER" id="PTHR11581:SF0">
    <property type="entry name" value="SMALL RIBOSOMAL SUBUNIT PROTEIN ES4"/>
    <property type="match status" value="1"/>
</dbReference>
<dbReference type="InterPro" id="IPR013845">
    <property type="entry name" value="Ribosomal_eS4_central_region"/>
</dbReference>
<comment type="similarity">
    <text evidence="1">Belongs to the eukaryotic ribosomal protein eS4 family.</text>
</comment>
<evidence type="ECO:0000313" key="10">
    <source>
        <dbReference type="Proteomes" id="UP001516464"/>
    </source>
</evidence>
<evidence type="ECO:0000259" key="7">
    <source>
        <dbReference type="Pfam" id="PF00900"/>
    </source>
</evidence>
<dbReference type="Pfam" id="PF00900">
    <property type="entry name" value="Ribosomal_S4e"/>
    <property type="match status" value="1"/>
</dbReference>
<accession>A0ABQ7HVR8</accession>
<evidence type="ECO:0000259" key="8">
    <source>
        <dbReference type="Pfam" id="PF16121"/>
    </source>
</evidence>
<gene>
    <name evidence="9" type="primary">rps403</name>
    <name evidence="9" type="ORF">TCON_2522</name>
</gene>
<keyword evidence="3 6" id="KW-0694">RNA-binding</keyword>
<dbReference type="PROSITE" id="PS50889">
    <property type="entry name" value="S4"/>
    <property type="match status" value="1"/>
</dbReference>
<evidence type="ECO:0000256" key="4">
    <source>
        <dbReference type="ARBA" id="ARBA00022980"/>
    </source>
</evidence>
<dbReference type="PANTHER" id="PTHR11581">
    <property type="entry name" value="30S/40S RIBOSOMAL PROTEIN S4"/>
    <property type="match status" value="1"/>
</dbReference>
<organism evidence="9 10">
    <name type="scientific">Astathelohania contejeani</name>
    <dbReference type="NCBI Taxonomy" id="164912"/>
    <lineage>
        <taxon>Eukaryota</taxon>
        <taxon>Fungi</taxon>
        <taxon>Fungi incertae sedis</taxon>
        <taxon>Microsporidia</taxon>
        <taxon>Astathelohaniidae</taxon>
        <taxon>Astathelohania</taxon>
    </lineage>
</organism>
<protein>
    <submittedName>
        <fullName evidence="9">40S ribosomal protein S4-C</fullName>
    </submittedName>
</protein>
<dbReference type="InterPro" id="IPR014722">
    <property type="entry name" value="Rib_uL2_dom2"/>
</dbReference>
<dbReference type="Proteomes" id="UP001516464">
    <property type="component" value="Unassembled WGS sequence"/>
</dbReference>
<sequence>MKEMRIILRDNAIKINNRIRTDPKFPVGFMDVVTIDKADESYRLLYTTSGKFHLHRINSEEAEIKLCKVIGRTIKDGDIPYIYTSDGSTFRYVDPDIKVNDTVKVNLITRRVVDYIPFEIGKMCYVTKGRNMGCVGVITNIEQHLNGKHVIHIKDASDRVIITKSPGVFVIGEKDASMISLPADKGVRVTDVEASIEKYGQFIEKAEINE</sequence>
<dbReference type="Gene3D" id="2.40.50.740">
    <property type="match status" value="1"/>
</dbReference>
<dbReference type="CDD" id="cd06087">
    <property type="entry name" value="KOW_RPS4"/>
    <property type="match status" value="1"/>
</dbReference>
<dbReference type="Gene3D" id="2.30.30.30">
    <property type="match status" value="1"/>
</dbReference>